<evidence type="ECO:0000256" key="1">
    <source>
        <dbReference type="RuleBase" id="RU369102"/>
    </source>
</evidence>
<name>A0A1E5WMJ6_9POAL</name>
<feature type="non-terminal residue" evidence="3">
    <location>
        <position position="65"/>
    </location>
</feature>
<proteinExistence type="inferred from homology"/>
<dbReference type="OrthoDB" id="1891655at2759"/>
<dbReference type="PANTHER" id="PTHR11260:SF641">
    <property type="entry name" value="GLUTATHIONE TRANSFERASE"/>
    <property type="match status" value="1"/>
</dbReference>
<gene>
    <name evidence="3" type="ORF">BAE44_0000369</name>
</gene>
<dbReference type="EC" id="2.5.1.18" evidence="1"/>
<dbReference type="InterPro" id="IPR004045">
    <property type="entry name" value="Glutathione_S-Trfase_N"/>
</dbReference>
<evidence type="ECO:0000259" key="2">
    <source>
        <dbReference type="PROSITE" id="PS50404"/>
    </source>
</evidence>
<accession>A0A1E5WMJ6</accession>
<keyword evidence="4" id="KW-1185">Reference proteome</keyword>
<dbReference type="STRING" id="888268.A0A1E5WMJ6"/>
<feature type="domain" description="GST N-terminal" evidence="2">
    <location>
        <begin position="10"/>
        <end position="65"/>
    </location>
</feature>
<dbReference type="GO" id="GO:0004364">
    <property type="term" value="F:glutathione transferase activity"/>
    <property type="evidence" value="ECO:0007669"/>
    <property type="project" value="UniProtKB-UniRule"/>
</dbReference>
<dbReference type="GO" id="GO:0005829">
    <property type="term" value="C:cytosol"/>
    <property type="evidence" value="ECO:0007669"/>
    <property type="project" value="UniProtKB-SubCell"/>
</dbReference>
<comment type="similarity">
    <text evidence="1">Belongs to the GST superfamily.</text>
</comment>
<keyword evidence="1" id="KW-0963">Cytoplasm</keyword>
<evidence type="ECO:0000313" key="3">
    <source>
        <dbReference type="EMBL" id="OEL38612.1"/>
    </source>
</evidence>
<comment type="caution">
    <text evidence="3">The sequence shown here is derived from an EMBL/GenBank/DDBJ whole genome shotgun (WGS) entry which is preliminary data.</text>
</comment>
<dbReference type="Proteomes" id="UP000095767">
    <property type="component" value="Unassembled WGS sequence"/>
</dbReference>
<protein>
    <recommendedName>
        <fullName evidence="1">Glutathione S-transferase</fullName>
        <ecNumber evidence="1">2.5.1.18</ecNumber>
    </recommendedName>
</protein>
<comment type="function">
    <text evidence="1">Is involved in the conjugation of reduced glutathione to a wide number of exogenous and endogenous hydrophobic electrophiles.</text>
</comment>
<keyword evidence="1" id="KW-0808">Transferase</keyword>
<dbReference type="InterPro" id="IPR036249">
    <property type="entry name" value="Thioredoxin-like_sf"/>
</dbReference>
<dbReference type="PROSITE" id="PS50404">
    <property type="entry name" value="GST_NTER"/>
    <property type="match status" value="1"/>
</dbReference>
<evidence type="ECO:0000313" key="4">
    <source>
        <dbReference type="Proteomes" id="UP000095767"/>
    </source>
</evidence>
<dbReference type="AlphaFoldDB" id="A0A1E5WMJ6"/>
<dbReference type="Gene3D" id="3.40.30.10">
    <property type="entry name" value="Glutaredoxin"/>
    <property type="match status" value="1"/>
</dbReference>
<reference evidence="3 4" key="1">
    <citation type="submission" date="2016-09" db="EMBL/GenBank/DDBJ databases">
        <title>The draft genome of Dichanthelium oligosanthes: A C3 panicoid grass species.</title>
        <authorList>
            <person name="Studer A.J."/>
            <person name="Schnable J.C."/>
            <person name="Brutnell T.P."/>
        </authorList>
    </citation>
    <scope>NUCLEOTIDE SEQUENCE [LARGE SCALE GENOMIC DNA]</scope>
    <source>
        <strain evidence="4">cv. Kellogg 1175</strain>
        <tissue evidence="3">Leaf</tissue>
    </source>
</reference>
<dbReference type="SUPFAM" id="SSF52833">
    <property type="entry name" value="Thioredoxin-like"/>
    <property type="match status" value="1"/>
</dbReference>
<sequence>MAGRAVARGEELTLLGVWASPFVIGARVALNLKGLAYRYVEDDLNSKSELLLASNPVHKKVPVLL</sequence>
<dbReference type="EMBL" id="LWDX02001119">
    <property type="protein sequence ID" value="OEL38612.1"/>
    <property type="molecule type" value="Genomic_DNA"/>
</dbReference>
<dbReference type="InterPro" id="IPR045073">
    <property type="entry name" value="Omega/Tau-like"/>
</dbReference>
<dbReference type="GO" id="GO:0006749">
    <property type="term" value="P:glutathione metabolic process"/>
    <property type="evidence" value="ECO:0007669"/>
    <property type="project" value="TreeGrafter"/>
</dbReference>
<dbReference type="PANTHER" id="PTHR11260">
    <property type="entry name" value="GLUTATHIONE S-TRANSFERASE, GST, SUPERFAMILY, GST DOMAIN CONTAINING"/>
    <property type="match status" value="1"/>
</dbReference>
<comment type="subcellular location">
    <subcellularLocation>
        <location evidence="1">Cytoplasm</location>
        <location evidence="1">Cytosol</location>
    </subcellularLocation>
</comment>
<dbReference type="Pfam" id="PF02798">
    <property type="entry name" value="GST_N"/>
    <property type="match status" value="1"/>
</dbReference>
<comment type="catalytic activity">
    <reaction evidence="1">
        <text>RX + glutathione = an S-substituted glutathione + a halide anion + H(+)</text>
        <dbReference type="Rhea" id="RHEA:16437"/>
        <dbReference type="ChEBI" id="CHEBI:15378"/>
        <dbReference type="ChEBI" id="CHEBI:16042"/>
        <dbReference type="ChEBI" id="CHEBI:17792"/>
        <dbReference type="ChEBI" id="CHEBI:57925"/>
        <dbReference type="ChEBI" id="CHEBI:90779"/>
        <dbReference type="EC" id="2.5.1.18"/>
    </reaction>
</comment>
<organism evidence="3 4">
    <name type="scientific">Dichanthelium oligosanthes</name>
    <dbReference type="NCBI Taxonomy" id="888268"/>
    <lineage>
        <taxon>Eukaryota</taxon>
        <taxon>Viridiplantae</taxon>
        <taxon>Streptophyta</taxon>
        <taxon>Embryophyta</taxon>
        <taxon>Tracheophyta</taxon>
        <taxon>Spermatophyta</taxon>
        <taxon>Magnoliopsida</taxon>
        <taxon>Liliopsida</taxon>
        <taxon>Poales</taxon>
        <taxon>Poaceae</taxon>
        <taxon>PACMAD clade</taxon>
        <taxon>Panicoideae</taxon>
        <taxon>Panicodae</taxon>
        <taxon>Paniceae</taxon>
        <taxon>Dichantheliinae</taxon>
        <taxon>Dichanthelium</taxon>
    </lineage>
</organism>